<sequence>MTSKTSFITQEGPANALALNKDNSQVVIAGRNVFKIFNLMEDKFEECCNLRVGKNLNLNFSCNDVAWNLIEENYLATAATNGAVVLWNLGRSSRSKQEHVFVDHKRTVNKVSFHMSEPTWLISGSQDGTMKCFDIRSKEARLTFYSNTESVRDVQFSPHQSHTFAAVSENGHVQLWDVRKPDRHFQHFTAHSGPIFACDWHPETTWLATASRDKTIKIWDLTAKPSCDYTINTIASVGRIKWRPQRKYHIASCALVVDCSINVWDIRRPYIPFASFNEHKDVPTGIAWRGDPQSFLSTSRDCTLYHHIFQDAFRPASKANPQGIALNTRGDIAYACKAQVNTPTGVEQITSRIMRKAPISNDTFCQATSWMHRFTVAGSNNNQEPRWFKICAENYLLNGRLNDICDHNSNVANKAGRSDVSTIWSIIKTCFENPLGNVINGPKRPVSEQEVNLLNLPLINANNEQPAPVPSIPMPSNPAADNDTKSQQGESITGGGGMVSGGDDETETDEPADLMPLFSMRRFIGGPHHRQAKGDFSFGEGELEPMTIEYGFLASGDNEMSEWALPKEAFPLRHEIQNRSPPPEQHHHHHHHHNHHNHHNHHRRSPIDFMDEALPAPPSQHQQREEEQQQPLQLVVSSLPKPSFWDPTALIEEALRHHANIKDVQTAASVLLALGERRKHLSIELALQEHWLHEYLDMLGRFKLWEVATRIIQLAWIPSVSQLNQQSTTIHACCTSCTKPLQRSAWLCDRCHSSKHALCSVCHQVVRGIYAWCQGCAHGGHVNHMREWFNSNKQCPTGCGHLCEYV</sequence>
<evidence type="ECO:0000313" key="2">
    <source>
        <dbReference type="Proteomes" id="UP001239111"/>
    </source>
</evidence>
<organism evidence="1 2">
    <name type="scientific">Eretmocerus hayati</name>
    <dbReference type="NCBI Taxonomy" id="131215"/>
    <lineage>
        <taxon>Eukaryota</taxon>
        <taxon>Metazoa</taxon>
        <taxon>Ecdysozoa</taxon>
        <taxon>Arthropoda</taxon>
        <taxon>Hexapoda</taxon>
        <taxon>Insecta</taxon>
        <taxon>Pterygota</taxon>
        <taxon>Neoptera</taxon>
        <taxon>Endopterygota</taxon>
        <taxon>Hymenoptera</taxon>
        <taxon>Apocrita</taxon>
        <taxon>Proctotrupomorpha</taxon>
        <taxon>Chalcidoidea</taxon>
        <taxon>Aphelinidae</taxon>
        <taxon>Aphelininae</taxon>
        <taxon>Eretmocerus</taxon>
    </lineage>
</organism>
<keyword evidence="2" id="KW-1185">Reference proteome</keyword>
<dbReference type="EMBL" id="CM056742">
    <property type="protein sequence ID" value="KAJ8675433.1"/>
    <property type="molecule type" value="Genomic_DNA"/>
</dbReference>
<comment type="caution">
    <text evidence="1">The sequence shown here is derived from an EMBL/GenBank/DDBJ whole genome shotgun (WGS) entry which is preliminary data.</text>
</comment>
<accession>A0ACC2NX51</accession>
<reference evidence="1" key="1">
    <citation type="submission" date="2023-04" db="EMBL/GenBank/DDBJ databases">
        <title>A chromosome-level genome assembly of the parasitoid wasp Eretmocerus hayati.</title>
        <authorList>
            <person name="Zhong Y."/>
            <person name="Liu S."/>
            <person name="Liu Y."/>
        </authorList>
    </citation>
    <scope>NUCLEOTIDE SEQUENCE</scope>
    <source>
        <strain evidence="1">ZJU_SS_LIU_2023</strain>
    </source>
</reference>
<gene>
    <name evidence="1" type="ORF">QAD02_011219</name>
</gene>
<evidence type="ECO:0000313" key="1">
    <source>
        <dbReference type="EMBL" id="KAJ8675433.1"/>
    </source>
</evidence>
<dbReference type="Proteomes" id="UP001239111">
    <property type="component" value="Chromosome 2"/>
</dbReference>
<proteinExistence type="predicted"/>
<name>A0ACC2NX51_9HYME</name>
<protein>
    <submittedName>
        <fullName evidence="1">Uncharacterized protein</fullName>
    </submittedName>
</protein>